<organism evidence="2 3">
    <name type="scientific">Panagrolaimus davidi</name>
    <dbReference type="NCBI Taxonomy" id="227884"/>
    <lineage>
        <taxon>Eukaryota</taxon>
        <taxon>Metazoa</taxon>
        <taxon>Ecdysozoa</taxon>
        <taxon>Nematoda</taxon>
        <taxon>Chromadorea</taxon>
        <taxon>Rhabditida</taxon>
        <taxon>Tylenchina</taxon>
        <taxon>Panagrolaimomorpha</taxon>
        <taxon>Panagrolaimoidea</taxon>
        <taxon>Panagrolaimidae</taxon>
        <taxon>Panagrolaimus</taxon>
    </lineage>
</organism>
<reference evidence="3" key="1">
    <citation type="submission" date="2022-11" db="UniProtKB">
        <authorList>
            <consortium name="WormBaseParasite"/>
        </authorList>
    </citation>
    <scope>IDENTIFICATION</scope>
</reference>
<keyword evidence="1" id="KW-0812">Transmembrane</keyword>
<evidence type="ECO:0000256" key="1">
    <source>
        <dbReference type="SAM" id="Phobius"/>
    </source>
</evidence>
<accession>A0A914P6C9</accession>
<dbReference type="InterPro" id="IPR015449">
    <property type="entry name" value="K_chnl_Ca-activ_SK"/>
</dbReference>
<name>A0A914P6C9_9BILA</name>
<dbReference type="GO" id="GO:0016020">
    <property type="term" value="C:membrane"/>
    <property type="evidence" value="ECO:0007669"/>
    <property type="project" value="InterPro"/>
</dbReference>
<feature type="transmembrane region" description="Helical" evidence="1">
    <location>
        <begin position="20"/>
        <end position="37"/>
    </location>
</feature>
<feature type="transmembrane region" description="Helical" evidence="1">
    <location>
        <begin position="57"/>
        <end position="79"/>
    </location>
</feature>
<evidence type="ECO:0000313" key="3">
    <source>
        <dbReference type="WBParaSite" id="PDA_v2.g13487.t1"/>
    </source>
</evidence>
<protein>
    <submittedName>
        <fullName evidence="3">Uncharacterized protein</fullName>
    </submittedName>
</protein>
<keyword evidence="1" id="KW-1133">Transmembrane helix</keyword>
<keyword evidence="1" id="KW-0472">Membrane</keyword>
<sequence>MSADTGHNAFHLGFEQLRRLKLFTELFICTICPLPGSGTVEWPVLSSPAAISKKAEIPLHVILTLPMFLRMYLVARYIVLHSFTTQLKNTNVFRSVF</sequence>
<evidence type="ECO:0000313" key="2">
    <source>
        <dbReference type="Proteomes" id="UP000887578"/>
    </source>
</evidence>
<dbReference type="GO" id="GO:0016286">
    <property type="term" value="F:small conductance calcium-activated potassium channel activity"/>
    <property type="evidence" value="ECO:0007669"/>
    <property type="project" value="InterPro"/>
</dbReference>
<dbReference type="Proteomes" id="UP000887578">
    <property type="component" value="Unplaced"/>
</dbReference>
<dbReference type="WBParaSite" id="PDA_v2.g13487.t1">
    <property type="protein sequence ID" value="PDA_v2.g13487.t1"/>
    <property type="gene ID" value="PDA_v2.g13487"/>
</dbReference>
<dbReference type="AlphaFoldDB" id="A0A914P6C9"/>
<proteinExistence type="predicted"/>
<keyword evidence="2" id="KW-1185">Reference proteome</keyword>
<dbReference type="PANTHER" id="PTHR10153">
    <property type="entry name" value="SMALL CONDUCTANCE CALCIUM-ACTIVATED POTASSIUM CHANNEL"/>
    <property type="match status" value="1"/>
</dbReference>